<dbReference type="InterPro" id="IPR053773">
    <property type="entry name" value="Vpar_1526-like"/>
</dbReference>
<dbReference type="Proteomes" id="UP001622690">
    <property type="component" value="Chromosome"/>
</dbReference>
<keyword evidence="2" id="KW-1185">Reference proteome</keyword>
<name>A0ABZ1ISL5_9ACTN</name>
<gene>
    <name evidence="1" type="ORF">OHU27_13165</name>
</gene>
<dbReference type="EMBL" id="CP108125">
    <property type="protein sequence ID" value="WTO83322.1"/>
    <property type="molecule type" value="Genomic_DNA"/>
</dbReference>
<reference evidence="1 2" key="1">
    <citation type="submission" date="2022-10" db="EMBL/GenBank/DDBJ databases">
        <title>The complete genomes of actinobacterial strains from the NBC collection.</title>
        <authorList>
            <person name="Joergensen T.S."/>
            <person name="Alvarez Arevalo M."/>
            <person name="Sterndorff E.B."/>
            <person name="Faurdal D."/>
            <person name="Vuksanovic O."/>
            <person name="Mourched A.-S."/>
            <person name="Charusanti P."/>
            <person name="Shaw S."/>
            <person name="Blin K."/>
            <person name="Weber T."/>
        </authorList>
    </citation>
    <scope>NUCLEOTIDE SEQUENCE [LARGE SCALE GENOMIC DNA]</scope>
    <source>
        <strain evidence="1 2">NBC_00206</strain>
    </source>
</reference>
<protein>
    <submittedName>
        <fullName evidence="1">Uncharacterized protein</fullName>
    </submittedName>
</protein>
<proteinExistence type="predicted"/>
<evidence type="ECO:0000313" key="2">
    <source>
        <dbReference type="Proteomes" id="UP001622690"/>
    </source>
</evidence>
<sequence length="321" mass="35254">MSYEDVKSVAKDTAMRVFKENAAKLTQEAHEIAYARAEEFTENFLSEVMATRPAVIHEIGDPGVQSAIFEAQSSYASAGDADLGNLLVSLLVDRMGTEERNLTQLALSSAVSVAKDLRSAHFSLLSCNLFLKGAQASASSIEELAHKLDEALYPLVDALHAIHPQEIDYLMGRGCVVVTIGEMSIARYLRMSYPGLFTRGFNNEWPEARFLMDTPLVEPHPQNPGNYRLAIVTNSDLETLIRSYELEHLRDTAAAALEHNVIGDTEIESLLVSASPRLANLFSRWSILGMQHCLNTATGHAIGHAHLRNIGVDVAAFDQFV</sequence>
<dbReference type="NCBIfam" id="NF045477">
    <property type="entry name" value="LPO_1073_dom"/>
    <property type="match status" value="1"/>
</dbReference>
<evidence type="ECO:0000313" key="1">
    <source>
        <dbReference type="EMBL" id="WTO83322.1"/>
    </source>
</evidence>
<organism evidence="1 2">
    <name type="scientific">Streptomyces nigra</name>
    <dbReference type="NCBI Taxonomy" id="1827580"/>
    <lineage>
        <taxon>Bacteria</taxon>
        <taxon>Bacillati</taxon>
        <taxon>Actinomycetota</taxon>
        <taxon>Actinomycetes</taxon>
        <taxon>Kitasatosporales</taxon>
        <taxon>Streptomycetaceae</taxon>
        <taxon>Streptomyces</taxon>
    </lineage>
</organism>
<dbReference type="RefSeq" id="WP_406257688.1">
    <property type="nucleotide sequence ID" value="NZ_CP108125.1"/>
</dbReference>
<accession>A0ABZ1ISL5</accession>